<dbReference type="PhylomeDB" id="R7QCK1"/>
<protein>
    <recommendedName>
        <fullName evidence="4">SMP-30/Gluconolactonase/LRE-like region domain-containing protein</fullName>
    </recommendedName>
</protein>
<feature type="chain" id="PRO_5004442686" description="SMP-30/Gluconolactonase/LRE-like region domain-containing protein" evidence="1">
    <location>
        <begin position="18"/>
        <end position="304"/>
    </location>
</feature>
<sequence length="304" mass="33268">MSLTIAFLISLLPLFRATFIPHPPQVQVEGVAHAAGTNFLFADLRTGDIYLADVSTRLVTRAVRAPPNRTSVGIHSRKGRIFAAGGGAPFFPVANLYVYDTATGNEIAACPVRDENALVNDVIADRDYAYYTDSLLGRIYKLSLAKLPECDIDTIHLPQPLFKSDLASANGLVKYKGGIILVHLDLGTIFFVDLLNRNRVQQILPPGSMLGADGLDIDRKKGGSLLFVAQNRENLISQWRLGMGDDRKVSAVFLRKYSSPQFGFPTTVAVTGDYIVAPTSRFDTVEFAEPIPDNVTLGLVVFRR</sequence>
<dbReference type="RefSeq" id="XP_005714975.1">
    <property type="nucleotide sequence ID" value="XM_005714918.1"/>
</dbReference>
<dbReference type="InterPro" id="IPR011042">
    <property type="entry name" value="6-blade_b-propeller_TolB-like"/>
</dbReference>
<reference evidence="3" key="1">
    <citation type="journal article" date="2013" name="Proc. Natl. Acad. Sci. U.S.A.">
        <title>Genome structure and metabolic features in the red seaweed Chondrus crispus shed light on evolution of the Archaeplastida.</title>
        <authorList>
            <person name="Collen J."/>
            <person name="Porcel B."/>
            <person name="Carre W."/>
            <person name="Ball S.G."/>
            <person name="Chaparro C."/>
            <person name="Tonon T."/>
            <person name="Barbeyron T."/>
            <person name="Michel G."/>
            <person name="Noel B."/>
            <person name="Valentin K."/>
            <person name="Elias M."/>
            <person name="Artiguenave F."/>
            <person name="Arun A."/>
            <person name="Aury J.M."/>
            <person name="Barbosa-Neto J.F."/>
            <person name="Bothwell J.H."/>
            <person name="Bouget F.Y."/>
            <person name="Brillet L."/>
            <person name="Cabello-Hurtado F."/>
            <person name="Capella-Gutierrez S."/>
            <person name="Charrier B."/>
            <person name="Cladiere L."/>
            <person name="Cock J.M."/>
            <person name="Coelho S.M."/>
            <person name="Colleoni C."/>
            <person name="Czjzek M."/>
            <person name="Da Silva C."/>
            <person name="Delage L."/>
            <person name="Denoeud F."/>
            <person name="Deschamps P."/>
            <person name="Dittami S.M."/>
            <person name="Gabaldon T."/>
            <person name="Gachon C.M."/>
            <person name="Groisillier A."/>
            <person name="Herve C."/>
            <person name="Jabbari K."/>
            <person name="Katinka M."/>
            <person name="Kloareg B."/>
            <person name="Kowalczyk N."/>
            <person name="Labadie K."/>
            <person name="Leblanc C."/>
            <person name="Lopez P.J."/>
            <person name="McLachlan D.H."/>
            <person name="Meslet-Cladiere L."/>
            <person name="Moustafa A."/>
            <person name="Nehr Z."/>
            <person name="Nyvall Collen P."/>
            <person name="Panaud O."/>
            <person name="Partensky F."/>
            <person name="Poulain J."/>
            <person name="Rensing S.A."/>
            <person name="Rousvoal S."/>
            <person name="Samson G."/>
            <person name="Symeonidi A."/>
            <person name="Weissenbach J."/>
            <person name="Zambounis A."/>
            <person name="Wincker P."/>
            <person name="Boyen C."/>
        </authorList>
    </citation>
    <scope>NUCLEOTIDE SEQUENCE [LARGE SCALE GENOMIC DNA]</scope>
    <source>
        <strain evidence="3">cv. Stackhouse</strain>
    </source>
</reference>
<organism evidence="2 3">
    <name type="scientific">Chondrus crispus</name>
    <name type="common">Carrageen Irish moss</name>
    <name type="synonym">Polymorpha crispa</name>
    <dbReference type="NCBI Taxonomy" id="2769"/>
    <lineage>
        <taxon>Eukaryota</taxon>
        <taxon>Rhodophyta</taxon>
        <taxon>Florideophyceae</taxon>
        <taxon>Rhodymeniophycidae</taxon>
        <taxon>Gigartinales</taxon>
        <taxon>Gigartinaceae</taxon>
        <taxon>Chondrus</taxon>
    </lineage>
</organism>
<dbReference type="Gramene" id="CDF35156">
    <property type="protein sequence ID" value="CDF35156"/>
    <property type="gene ID" value="CHC_T00003496001"/>
</dbReference>
<evidence type="ECO:0000256" key="1">
    <source>
        <dbReference type="SAM" id="SignalP"/>
    </source>
</evidence>
<name>R7QCK1_CHOCR</name>
<keyword evidence="1" id="KW-0732">Signal</keyword>
<keyword evidence="3" id="KW-1185">Reference proteome</keyword>
<feature type="signal peptide" evidence="1">
    <location>
        <begin position="1"/>
        <end position="17"/>
    </location>
</feature>
<dbReference type="Proteomes" id="UP000012073">
    <property type="component" value="Unassembled WGS sequence"/>
</dbReference>
<proteinExistence type="predicted"/>
<evidence type="ECO:0000313" key="2">
    <source>
        <dbReference type="EMBL" id="CDF35156.1"/>
    </source>
</evidence>
<accession>R7QCK1</accession>
<gene>
    <name evidence="2" type="ORF">CHC_T00003496001</name>
</gene>
<dbReference type="AlphaFoldDB" id="R7QCK1"/>
<dbReference type="KEGG" id="ccp:CHC_T00003496001"/>
<dbReference type="GeneID" id="17322699"/>
<dbReference type="EMBL" id="HG001720">
    <property type="protein sequence ID" value="CDF35156.1"/>
    <property type="molecule type" value="Genomic_DNA"/>
</dbReference>
<dbReference type="OrthoDB" id="10559at2759"/>
<evidence type="ECO:0008006" key="4">
    <source>
        <dbReference type="Google" id="ProtNLM"/>
    </source>
</evidence>
<dbReference type="SUPFAM" id="SSF63829">
    <property type="entry name" value="Calcium-dependent phosphotriesterase"/>
    <property type="match status" value="1"/>
</dbReference>
<evidence type="ECO:0000313" key="3">
    <source>
        <dbReference type="Proteomes" id="UP000012073"/>
    </source>
</evidence>
<dbReference type="Gene3D" id="2.120.10.30">
    <property type="entry name" value="TolB, C-terminal domain"/>
    <property type="match status" value="1"/>
</dbReference>